<keyword evidence="13" id="KW-1185">Reference proteome</keyword>
<dbReference type="GO" id="GO:0005524">
    <property type="term" value="F:ATP binding"/>
    <property type="evidence" value="ECO:0007669"/>
    <property type="project" value="UniProtKB-KW"/>
</dbReference>
<dbReference type="InterPro" id="IPR044746">
    <property type="entry name" value="ABCC_6TM_D1"/>
</dbReference>
<keyword evidence="7" id="KW-0067">ATP-binding</keyword>
<feature type="transmembrane region" description="Helical" evidence="10">
    <location>
        <begin position="220"/>
        <end position="240"/>
    </location>
</feature>
<dbReference type="InterPro" id="IPR050173">
    <property type="entry name" value="ABC_transporter_C-like"/>
</dbReference>
<evidence type="ECO:0000256" key="7">
    <source>
        <dbReference type="ARBA" id="ARBA00022840"/>
    </source>
</evidence>
<dbReference type="OrthoDB" id="5988857at2759"/>
<evidence type="ECO:0000256" key="3">
    <source>
        <dbReference type="ARBA" id="ARBA00022448"/>
    </source>
</evidence>
<evidence type="ECO:0000313" key="14">
    <source>
        <dbReference type="RefSeq" id="XP_031568580.1"/>
    </source>
</evidence>
<dbReference type="Pfam" id="PF00005">
    <property type="entry name" value="ABC_tran"/>
    <property type="match status" value="1"/>
</dbReference>
<dbReference type="PANTHER" id="PTHR24223:SF456">
    <property type="entry name" value="MULTIDRUG RESISTANCE-ASSOCIATED PROTEIN LETHAL(2)03659"/>
    <property type="match status" value="1"/>
</dbReference>
<dbReference type="GeneID" id="116303219"/>
<proteinExistence type="inferred from homology"/>
<dbReference type="PANTHER" id="PTHR24223">
    <property type="entry name" value="ATP-BINDING CASSETTE SUB-FAMILY C"/>
    <property type="match status" value="1"/>
</dbReference>
<evidence type="ECO:0000259" key="11">
    <source>
        <dbReference type="PROSITE" id="PS50893"/>
    </source>
</evidence>
<dbReference type="Gene3D" id="1.20.1560.10">
    <property type="entry name" value="ABC transporter type 1, transmembrane domain"/>
    <property type="match status" value="1"/>
</dbReference>
<evidence type="ECO:0000313" key="13">
    <source>
        <dbReference type="Proteomes" id="UP000515163"/>
    </source>
</evidence>
<comment type="similarity">
    <text evidence="2">Belongs to the ABC transporter superfamily. ABCC family. Conjugate transporter (TC 3.A.1.208) subfamily.</text>
</comment>
<keyword evidence="9 10" id="KW-0472">Membrane</keyword>
<keyword evidence="4 10" id="KW-0812">Transmembrane</keyword>
<protein>
    <submittedName>
        <fullName evidence="14">Multidrug resistance-associated protein 4-like</fullName>
    </submittedName>
</protein>
<evidence type="ECO:0000256" key="6">
    <source>
        <dbReference type="ARBA" id="ARBA00022741"/>
    </source>
</evidence>
<name>A0A6P8IQ66_ACTTE</name>
<evidence type="ECO:0000256" key="4">
    <source>
        <dbReference type="ARBA" id="ARBA00022692"/>
    </source>
</evidence>
<dbReference type="InParanoid" id="A0A6P8IQ66"/>
<dbReference type="CDD" id="cd03250">
    <property type="entry name" value="ABCC_MRP_domain1"/>
    <property type="match status" value="1"/>
</dbReference>
<feature type="transmembrane region" description="Helical" evidence="10">
    <location>
        <begin position="194"/>
        <end position="214"/>
    </location>
</feature>
<feature type="transmembrane region" description="Helical" evidence="10">
    <location>
        <begin position="675"/>
        <end position="699"/>
    </location>
</feature>
<dbReference type="InterPro" id="IPR003439">
    <property type="entry name" value="ABC_transporter-like_ATP-bd"/>
</dbReference>
<dbReference type="PROSITE" id="PS50929">
    <property type="entry name" value="ABC_TM1F"/>
    <property type="match status" value="1"/>
</dbReference>
<dbReference type="SUPFAM" id="SSF90123">
    <property type="entry name" value="ABC transporter transmembrane region"/>
    <property type="match status" value="1"/>
</dbReference>
<evidence type="ECO:0000256" key="10">
    <source>
        <dbReference type="SAM" id="Phobius"/>
    </source>
</evidence>
<feature type="domain" description="ABC transporter" evidence="11">
    <location>
        <begin position="408"/>
        <end position="628"/>
    </location>
</feature>
<dbReference type="InterPro" id="IPR036640">
    <property type="entry name" value="ABC1_TM_sf"/>
</dbReference>
<dbReference type="Gene3D" id="3.40.50.300">
    <property type="entry name" value="P-loop containing nucleotide triphosphate hydrolases"/>
    <property type="match status" value="1"/>
</dbReference>
<evidence type="ECO:0000256" key="8">
    <source>
        <dbReference type="ARBA" id="ARBA00022989"/>
    </source>
</evidence>
<keyword evidence="8 10" id="KW-1133">Transmembrane helix</keyword>
<dbReference type="FunFam" id="3.40.50.300:FF:000973">
    <property type="entry name" value="Multidrug resistance-associated protein 4"/>
    <property type="match status" value="1"/>
</dbReference>
<dbReference type="SUPFAM" id="SSF52540">
    <property type="entry name" value="P-loop containing nucleoside triphosphate hydrolases"/>
    <property type="match status" value="1"/>
</dbReference>
<dbReference type="InterPro" id="IPR027417">
    <property type="entry name" value="P-loop_NTPase"/>
</dbReference>
<dbReference type="InterPro" id="IPR011527">
    <property type="entry name" value="ABC1_TM_dom"/>
</dbReference>
<comment type="subcellular location">
    <subcellularLocation>
        <location evidence="1">Membrane</location>
        <topology evidence="1">Multi-pass membrane protein</topology>
    </subcellularLocation>
</comment>
<dbReference type="GO" id="GO:0016020">
    <property type="term" value="C:membrane"/>
    <property type="evidence" value="ECO:0007669"/>
    <property type="project" value="UniProtKB-SubCell"/>
</dbReference>
<evidence type="ECO:0000256" key="9">
    <source>
        <dbReference type="ARBA" id="ARBA00023136"/>
    </source>
</evidence>
<feature type="transmembrane region" description="Helical" evidence="10">
    <location>
        <begin position="16"/>
        <end position="35"/>
    </location>
</feature>
<dbReference type="GO" id="GO:0016887">
    <property type="term" value="F:ATP hydrolysis activity"/>
    <property type="evidence" value="ECO:0007669"/>
    <property type="project" value="InterPro"/>
</dbReference>
<gene>
    <name evidence="14" type="primary">LOC116303219</name>
</gene>
<dbReference type="AlphaFoldDB" id="A0A6P8IQ66"/>
<feature type="transmembrane region" description="Helical" evidence="10">
    <location>
        <begin position="93"/>
        <end position="118"/>
    </location>
</feature>
<dbReference type="CDD" id="cd18579">
    <property type="entry name" value="ABC_6TM_ABCC_D1"/>
    <property type="match status" value="1"/>
</dbReference>
<dbReference type="RefSeq" id="XP_031568580.1">
    <property type="nucleotide sequence ID" value="XM_031712720.1"/>
</dbReference>
<keyword evidence="6" id="KW-0547">Nucleotide-binding</keyword>
<reference evidence="14" key="1">
    <citation type="submission" date="2025-08" db="UniProtKB">
        <authorList>
            <consortium name="RefSeq"/>
        </authorList>
    </citation>
    <scope>IDENTIFICATION</scope>
    <source>
        <tissue evidence="14">Tentacle</tissue>
    </source>
</reference>
<dbReference type="InterPro" id="IPR017871">
    <property type="entry name" value="ABC_transporter-like_CS"/>
</dbReference>
<dbReference type="KEGG" id="aten:116303219"/>
<keyword evidence="5" id="KW-0677">Repeat</keyword>
<accession>A0A6P8IQ66</accession>
<evidence type="ECO:0000259" key="12">
    <source>
        <dbReference type="PROSITE" id="PS50929"/>
    </source>
</evidence>
<feature type="domain" description="ABC transmembrane type-1" evidence="12">
    <location>
        <begin position="186"/>
        <end position="344"/>
    </location>
</feature>
<sequence length="706" mass="80572">MDLSKDSCSKKPKEEAGFFSLLFLSWMNNLLYTGYKRPLQDNDLHELSDDHYAEEIAEQIDDAWEDEVMNAKNSGRQPRLWRAVLKIFPLQQYVLVLVLKFMHTAMGSIFPVLLWFYLRTLKEDFQHYQKYATLSAAGISVAVLIRVFAGKHHDLQTRSMAINLKVALIGLIHKKSQQVTSKTSCDVQRMEDSYMVISSLIMTPFIIVMSLGVLLLFVGWQSLCGVILLLFFVILSFSMAKKYATLRRKQAELTDQRLGILNEIVSGIRAVKTYAWEQSFMNLIKVVRRKEIDYVVRKTIFYSLNNSAEDALNDVTTLIAIVALIYSGIHLFSYHIFTMATIFQNLANCMAYNIDYCYRYIQDIKISLQRIEKFLLEKDLDFELELSPFEASDQVSGMTSNIDNYMILKGLSAAWSTSQQNVIHDITLKVSPHQLMVITGPVGSGKSSLLMAMQREIPITSGKISFHGKMAYVSQVPWTFSGTVRDNIVFGKTFDKMKYQRILDLSGLQKDMKRFPKGDLSMIGQRGVVLSGGQRSRVSLARAMYSEAEIVLLDDPLSAVDAKVGQQIFEKCVCEELSGSLRILVTHQLQYLPRADWIVIIKDGRIEDQGSYEKLKARGTIQQEHIIEVAASNNSTADRATFIRTSKQKEPDEKESCDLVEEEEEKDIGHVTWRLYWSFFRTGSNSVSILSFAFFYLFVQGTKNFE</sequence>
<evidence type="ECO:0000256" key="1">
    <source>
        <dbReference type="ARBA" id="ARBA00004141"/>
    </source>
</evidence>
<feature type="transmembrane region" description="Helical" evidence="10">
    <location>
        <begin position="130"/>
        <end position="149"/>
    </location>
</feature>
<keyword evidence="3" id="KW-0813">Transport</keyword>
<dbReference type="PROSITE" id="PS00211">
    <property type="entry name" value="ABC_TRANSPORTER_1"/>
    <property type="match status" value="1"/>
</dbReference>
<dbReference type="GO" id="GO:0140359">
    <property type="term" value="F:ABC-type transporter activity"/>
    <property type="evidence" value="ECO:0007669"/>
    <property type="project" value="InterPro"/>
</dbReference>
<evidence type="ECO:0000256" key="2">
    <source>
        <dbReference type="ARBA" id="ARBA00009726"/>
    </source>
</evidence>
<dbReference type="PROSITE" id="PS50893">
    <property type="entry name" value="ABC_TRANSPORTER_2"/>
    <property type="match status" value="1"/>
</dbReference>
<organism evidence="13 14">
    <name type="scientific">Actinia tenebrosa</name>
    <name type="common">Australian red waratah sea anemone</name>
    <dbReference type="NCBI Taxonomy" id="6105"/>
    <lineage>
        <taxon>Eukaryota</taxon>
        <taxon>Metazoa</taxon>
        <taxon>Cnidaria</taxon>
        <taxon>Anthozoa</taxon>
        <taxon>Hexacorallia</taxon>
        <taxon>Actiniaria</taxon>
        <taxon>Actiniidae</taxon>
        <taxon>Actinia</taxon>
    </lineage>
</organism>
<dbReference type="InterPro" id="IPR003593">
    <property type="entry name" value="AAA+_ATPase"/>
</dbReference>
<evidence type="ECO:0000256" key="5">
    <source>
        <dbReference type="ARBA" id="ARBA00022737"/>
    </source>
</evidence>
<dbReference type="Pfam" id="PF00664">
    <property type="entry name" value="ABC_membrane"/>
    <property type="match status" value="1"/>
</dbReference>
<dbReference type="Proteomes" id="UP000515163">
    <property type="component" value="Unplaced"/>
</dbReference>
<feature type="transmembrane region" description="Helical" evidence="10">
    <location>
        <begin position="315"/>
        <end position="337"/>
    </location>
</feature>
<dbReference type="SMART" id="SM00382">
    <property type="entry name" value="AAA"/>
    <property type="match status" value="1"/>
</dbReference>